<name>B0D597_LACBS</name>
<keyword evidence="2" id="KW-1185">Reference proteome</keyword>
<protein>
    <submittedName>
        <fullName evidence="1">Predicted protein</fullName>
    </submittedName>
</protein>
<organism evidence="2">
    <name type="scientific">Laccaria bicolor (strain S238N-H82 / ATCC MYA-4686)</name>
    <name type="common">Bicoloured deceiver</name>
    <name type="synonym">Laccaria laccata var. bicolor</name>
    <dbReference type="NCBI Taxonomy" id="486041"/>
    <lineage>
        <taxon>Eukaryota</taxon>
        <taxon>Fungi</taxon>
        <taxon>Dikarya</taxon>
        <taxon>Basidiomycota</taxon>
        <taxon>Agaricomycotina</taxon>
        <taxon>Agaricomycetes</taxon>
        <taxon>Agaricomycetidae</taxon>
        <taxon>Agaricales</taxon>
        <taxon>Agaricineae</taxon>
        <taxon>Hydnangiaceae</taxon>
        <taxon>Laccaria</taxon>
    </lineage>
</organism>
<dbReference type="InParanoid" id="B0D597"/>
<dbReference type="RefSeq" id="XP_001878930.1">
    <property type="nucleotide sequence ID" value="XM_001878895.1"/>
</dbReference>
<accession>B0D597</accession>
<evidence type="ECO:0000313" key="1">
    <source>
        <dbReference type="EMBL" id="EDR10480.1"/>
    </source>
</evidence>
<proteinExistence type="predicted"/>
<sequence length="49" mass="5341">MQIRAQTILPLLSSIPPPTPRTWLPIPKSPCLASGETSTSKWTSYFAAV</sequence>
<dbReference type="Proteomes" id="UP000001194">
    <property type="component" value="Unassembled WGS sequence"/>
</dbReference>
<dbReference type="AlphaFoldDB" id="B0D597"/>
<dbReference type="HOGENOM" id="CLU_3143313_0_0_1"/>
<gene>
    <name evidence="1" type="ORF">LACBIDRAFT_316914</name>
</gene>
<dbReference type="EMBL" id="DS547097">
    <property type="protein sequence ID" value="EDR10480.1"/>
    <property type="molecule type" value="Genomic_DNA"/>
</dbReference>
<evidence type="ECO:0000313" key="2">
    <source>
        <dbReference type="Proteomes" id="UP000001194"/>
    </source>
</evidence>
<reference evidence="1 2" key="1">
    <citation type="journal article" date="2008" name="Nature">
        <title>The genome of Laccaria bicolor provides insights into mycorrhizal symbiosis.</title>
        <authorList>
            <person name="Martin F."/>
            <person name="Aerts A."/>
            <person name="Ahren D."/>
            <person name="Brun A."/>
            <person name="Danchin E.G.J."/>
            <person name="Duchaussoy F."/>
            <person name="Gibon J."/>
            <person name="Kohler A."/>
            <person name="Lindquist E."/>
            <person name="Pereda V."/>
            <person name="Salamov A."/>
            <person name="Shapiro H.J."/>
            <person name="Wuyts J."/>
            <person name="Blaudez D."/>
            <person name="Buee M."/>
            <person name="Brokstein P."/>
            <person name="Canbaeck B."/>
            <person name="Cohen D."/>
            <person name="Courty P.E."/>
            <person name="Coutinho P.M."/>
            <person name="Delaruelle C."/>
            <person name="Detter J.C."/>
            <person name="Deveau A."/>
            <person name="DiFazio S."/>
            <person name="Duplessis S."/>
            <person name="Fraissinet-Tachet L."/>
            <person name="Lucic E."/>
            <person name="Frey-Klett P."/>
            <person name="Fourrey C."/>
            <person name="Feussner I."/>
            <person name="Gay G."/>
            <person name="Grimwood J."/>
            <person name="Hoegger P.J."/>
            <person name="Jain P."/>
            <person name="Kilaru S."/>
            <person name="Labbe J."/>
            <person name="Lin Y.C."/>
            <person name="Legue V."/>
            <person name="Le Tacon F."/>
            <person name="Marmeisse R."/>
            <person name="Melayah D."/>
            <person name="Montanini B."/>
            <person name="Muratet M."/>
            <person name="Nehls U."/>
            <person name="Niculita-Hirzel H."/>
            <person name="Oudot-Le Secq M.P."/>
            <person name="Peter M."/>
            <person name="Quesneville H."/>
            <person name="Rajashekar B."/>
            <person name="Reich M."/>
            <person name="Rouhier N."/>
            <person name="Schmutz J."/>
            <person name="Yin T."/>
            <person name="Chalot M."/>
            <person name="Henrissat B."/>
            <person name="Kuees U."/>
            <person name="Lucas S."/>
            <person name="Van de Peer Y."/>
            <person name="Podila G.K."/>
            <person name="Polle A."/>
            <person name="Pukkila P.J."/>
            <person name="Richardson P.M."/>
            <person name="Rouze P."/>
            <person name="Sanders I.R."/>
            <person name="Stajich J.E."/>
            <person name="Tunlid A."/>
            <person name="Tuskan G."/>
            <person name="Grigoriev I.V."/>
        </authorList>
    </citation>
    <scope>NUCLEOTIDE SEQUENCE [LARGE SCALE GENOMIC DNA]</scope>
    <source>
        <strain evidence="2">S238N-H82 / ATCC MYA-4686</strain>
    </source>
</reference>
<dbReference type="GeneID" id="6074496"/>
<dbReference type="KEGG" id="lbc:LACBIDRAFT_316914"/>